<organism evidence="1 2">
    <name type="scientific">Pseudobacteriovorax antillogorgiicola</name>
    <dbReference type="NCBI Taxonomy" id="1513793"/>
    <lineage>
        <taxon>Bacteria</taxon>
        <taxon>Pseudomonadati</taxon>
        <taxon>Bdellovibrionota</taxon>
        <taxon>Oligoflexia</taxon>
        <taxon>Oligoflexales</taxon>
        <taxon>Pseudobacteriovoracaceae</taxon>
        <taxon>Pseudobacteriovorax</taxon>
    </lineage>
</organism>
<keyword evidence="2" id="KW-1185">Reference proteome</keyword>
<evidence type="ECO:0000313" key="2">
    <source>
        <dbReference type="Proteomes" id="UP000192907"/>
    </source>
</evidence>
<dbReference type="AlphaFoldDB" id="A0A1Y6B405"/>
<dbReference type="Proteomes" id="UP000192907">
    <property type="component" value="Unassembled WGS sequence"/>
</dbReference>
<protein>
    <submittedName>
        <fullName evidence="1">Uncharacterized protein</fullName>
    </submittedName>
</protein>
<gene>
    <name evidence="1" type="ORF">SAMN06296036_101375</name>
</gene>
<reference evidence="2" key="1">
    <citation type="submission" date="2017-04" db="EMBL/GenBank/DDBJ databases">
        <authorList>
            <person name="Varghese N."/>
            <person name="Submissions S."/>
        </authorList>
    </citation>
    <scope>NUCLEOTIDE SEQUENCE [LARGE SCALE GENOMIC DNA]</scope>
    <source>
        <strain evidence="2">RKEM611</strain>
    </source>
</reference>
<evidence type="ECO:0000313" key="1">
    <source>
        <dbReference type="EMBL" id="SME90564.1"/>
    </source>
</evidence>
<proteinExistence type="predicted"/>
<name>A0A1Y6B405_9BACT</name>
<sequence length="373" mass="42667">MPAWINVILFAALSICWTSDCFADKWLPLDHIKSAPKAKLERSAWSHWIDNTTRSMFLDGENWRRTQESYDASQAANPKTIRSFELLDRNMSFGQQQALNDLFLAFSEREVQKIDFFQSFKGGLNFKWDFKESTKKSQPTAPKINDPIRYGLVVKGIKPSEDQHLTAALGHENYHLIDSAPKAQVLWGIEKKVLKNVPRNPYQVSIEPDRTIANPYLSWFHKRIIDPITSLKISGNVRPHNPDPKATAGQGLPPQVISLNQDNGIYSLQLITNSDLEPEQMLHVIQVDLGGVVYRNEMNMDWDVQKVSLLGIAAFKNVSANIHHIIEAERYQSEIAIHGPGQIWSLRTDTTIDFMDEWDHDSHFLELGLTQYF</sequence>
<accession>A0A1Y6B405</accession>
<dbReference type="EMBL" id="FWZT01000001">
    <property type="protein sequence ID" value="SME90564.1"/>
    <property type="molecule type" value="Genomic_DNA"/>
</dbReference>